<dbReference type="Gene3D" id="2.60.40.10">
    <property type="entry name" value="Immunoglobulins"/>
    <property type="match status" value="1"/>
</dbReference>
<reference evidence="5 6" key="1">
    <citation type="submission" date="2022-11" db="EMBL/GenBank/DDBJ databases">
        <title>Minimal conservation of predation-associated metabolite biosynthetic gene clusters underscores biosynthetic potential of Myxococcota including descriptions for ten novel species: Archangium lansinium sp. nov., Myxococcus landrumus sp. nov., Nannocystis bai.</title>
        <authorList>
            <person name="Ahearne A."/>
            <person name="Stevens C."/>
            <person name="Phillips K."/>
        </authorList>
    </citation>
    <scope>NUCLEOTIDE SEQUENCE [LARGE SCALE GENOMIC DNA]</scope>
    <source>
        <strain evidence="5 6">MIWBW</strain>
    </source>
</reference>
<dbReference type="Pfam" id="PF17957">
    <property type="entry name" value="Big_7"/>
    <property type="match status" value="1"/>
</dbReference>
<evidence type="ECO:0000256" key="3">
    <source>
        <dbReference type="SAM" id="SignalP"/>
    </source>
</evidence>
<keyword evidence="6" id="KW-1185">Reference proteome</keyword>
<feature type="domain" description="SbsA Ig-like" evidence="4">
    <location>
        <begin position="137"/>
        <end position="240"/>
    </location>
</feature>
<dbReference type="InterPro" id="IPR032812">
    <property type="entry name" value="SbsA_Ig"/>
</dbReference>
<evidence type="ECO:0000259" key="4">
    <source>
        <dbReference type="Pfam" id="PF13205"/>
    </source>
</evidence>
<sequence>MPTIKRYIPLVLAGLVSACLQLPEIDTSPPVTPTQPDAGAVDTPDSGTPVTDLSVTITAPTGTFYTSGSVAISVDVRGGAPELVQLFKNTEELATLSSPYTYNWNTAATPEGSYTLTARATKSGRTFTSTPVTVIVDRTNLQVASRSPAPGSTNVAYSTPIQVVFSKPVKAATISDTTVSFAVAGVLAEKTFSLSSDGRTLTIAPKAKPPLPATFSIGLSSGITDSAGNALVVPTTPWSFELPHWHSFGGPLNAVGGNTLLKDTAIALDGQDNPVVAWSEELTAGGRASIYVYHWDGNAFTPVGSALNGTSNGSAYKPALVLDSSGNPIVAWQESDGFNENIYIRRWTGTTWQSVGAGAISAVNDTGSSPVATPARNPSLAVRGNNLYVAWDEMNVEGFSAIYVWKSVNGGAFTSAGASGGRVHAVGGFTSATKPSLVLDSNSQPIVAFQEQTLEEHYPTNIYVMRLQQDGSWVYAVPPAQGDPSNPPVVSGGLSASPGGDTWARDCSLTIDAQNNLYLAWTEESYIDGPKDIQVFRSTGPQAWERNGSPLSAYDGYSTPTGQARIQSTPAGKLFVTWTEFDGIAETGYVHLFASYWDNKSWNSINKEDGMNQNQVSSAQPALALDSIGRPVIVWHEGRNAGGSGTGEYAYVKHYNE</sequence>
<organism evidence="5 6">
    <name type="scientific">Archangium lansingense</name>
    <dbReference type="NCBI Taxonomy" id="2995310"/>
    <lineage>
        <taxon>Bacteria</taxon>
        <taxon>Pseudomonadati</taxon>
        <taxon>Myxococcota</taxon>
        <taxon>Myxococcia</taxon>
        <taxon>Myxococcales</taxon>
        <taxon>Cystobacterineae</taxon>
        <taxon>Archangiaceae</taxon>
        <taxon>Archangium</taxon>
    </lineage>
</organism>
<dbReference type="InterPro" id="IPR014755">
    <property type="entry name" value="Cu-Rt/internalin_Ig-like"/>
</dbReference>
<feature type="signal peptide" evidence="3">
    <location>
        <begin position="1"/>
        <end position="21"/>
    </location>
</feature>
<gene>
    <name evidence="5" type="ORF">OV287_36045</name>
</gene>
<proteinExistence type="predicted"/>
<name>A0ABT4AFD8_9BACT</name>
<evidence type="ECO:0000313" key="5">
    <source>
        <dbReference type="EMBL" id="MCY1079879.1"/>
    </source>
</evidence>
<accession>A0ABT4AFD8</accession>
<feature type="region of interest" description="Disordered" evidence="2">
    <location>
        <begin position="27"/>
        <end position="51"/>
    </location>
</feature>
<protein>
    <submittedName>
        <fullName evidence="5">Ig-like domain-containing protein</fullName>
    </submittedName>
</protein>
<feature type="chain" id="PRO_5046468430" evidence="3">
    <location>
        <begin position="22"/>
        <end position="657"/>
    </location>
</feature>
<dbReference type="PROSITE" id="PS51257">
    <property type="entry name" value="PROKAR_LIPOPROTEIN"/>
    <property type="match status" value="1"/>
</dbReference>
<dbReference type="InterPro" id="IPR011043">
    <property type="entry name" value="Gal_Oxase/kelch_b-propeller"/>
</dbReference>
<evidence type="ECO:0000256" key="2">
    <source>
        <dbReference type="SAM" id="MobiDB-lite"/>
    </source>
</evidence>
<dbReference type="Pfam" id="PF13205">
    <property type="entry name" value="Big_5"/>
    <property type="match status" value="1"/>
</dbReference>
<evidence type="ECO:0000256" key="1">
    <source>
        <dbReference type="ARBA" id="ARBA00022729"/>
    </source>
</evidence>
<keyword evidence="1 3" id="KW-0732">Signal</keyword>
<dbReference type="InterPro" id="IPR013783">
    <property type="entry name" value="Ig-like_fold"/>
</dbReference>
<dbReference type="EMBL" id="JAPNKA010000001">
    <property type="protein sequence ID" value="MCY1079879.1"/>
    <property type="molecule type" value="Genomic_DNA"/>
</dbReference>
<comment type="caution">
    <text evidence="5">The sequence shown here is derived from an EMBL/GenBank/DDBJ whole genome shotgun (WGS) entry which is preliminary data.</text>
</comment>
<dbReference type="RefSeq" id="WP_267538571.1">
    <property type="nucleotide sequence ID" value="NZ_JAPNKA010000001.1"/>
</dbReference>
<evidence type="ECO:0000313" key="6">
    <source>
        <dbReference type="Proteomes" id="UP001207654"/>
    </source>
</evidence>
<dbReference type="Gene3D" id="2.60.40.1220">
    <property type="match status" value="1"/>
</dbReference>
<dbReference type="Proteomes" id="UP001207654">
    <property type="component" value="Unassembled WGS sequence"/>
</dbReference>
<dbReference type="SUPFAM" id="SSF50965">
    <property type="entry name" value="Galactose oxidase, central domain"/>
    <property type="match status" value="1"/>
</dbReference>